<evidence type="ECO:0000313" key="2">
    <source>
        <dbReference type="EMBL" id="MCI3273962.1"/>
    </source>
</evidence>
<name>A0ABS9Y9R0_9ACTN</name>
<protein>
    <submittedName>
        <fullName evidence="2">Uncharacterized protein</fullName>
    </submittedName>
</protein>
<accession>A0ABS9Y9R0</accession>
<keyword evidence="3" id="KW-1185">Reference proteome</keyword>
<feature type="compositionally biased region" description="Pro residues" evidence="1">
    <location>
        <begin position="206"/>
        <end position="216"/>
    </location>
</feature>
<gene>
    <name evidence="2" type="ORF">MQP27_22980</name>
</gene>
<evidence type="ECO:0000313" key="3">
    <source>
        <dbReference type="Proteomes" id="UP001165269"/>
    </source>
</evidence>
<organism evidence="2 3">
    <name type="scientific">Streptomyces cylindrosporus</name>
    <dbReference type="NCBI Taxonomy" id="2927583"/>
    <lineage>
        <taxon>Bacteria</taxon>
        <taxon>Bacillati</taxon>
        <taxon>Actinomycetota</taxon>
        <taxon>Actinomycetes</taxon>
        <taxon>Kitasatosporales</taxon>
        <taxon>Streptomycetaceae</taxon>
        <taxon>Streptomyces</taxon>
    </lineage>
</organism>
<comment type="caution">
    <text evidence="2">The sequence shown here is derived from an EMBL/GenBank/DDBJ whole genome shotgun (WGS) entry which is preliminary data.</text>
</comment>
<evidence type="ECO:0000256" key="1">
    <source>
        <dbReference type="SAM" id="MobiDB-lite"/>
    </source>
</evidence>
<sequence length="216" mass="24418">MRLGVVVAVLYCTQFSRELDDAEAERLVGMILERPFYDLTVEEQYAGIEAALTAQFWDEDLSWQPHDEASIRDFLRRLLDLLDARRPWPEPPVRALGFDRWEEYKHGVLLAHVRLRSPAQDRLHARLRTVPGDPEQLRGVVLRLGSGDEVAVVAPPLPDGYDAVLMALPPHRSATQVIDAFVTHAECERDRVSPPGRGWLRRRGAPLPPGVRPARA</sequence>
<dbReference type="Proteomes" id="UP001165269">
    <property type="component" value="Unassembled WGS sequence"/>
</dbReference>
<feature type="region of interest" description="Disordered" evidence="1">
    <location>
        <begin position="191"/>
        <end position="216"/>
    </location>
</feature>
<dbReference type="EMBL" id="JALDAY010000007">
    <property type="protein sequence ID" value="MCI3273962.1"/>
    <property type="molecule type" value="Genomic_DNA"/>
</dbReference>
<proteinExistence type="predicted"/>
<reference evidence="2" key="1">
    <citation type="submission" date="2022-03" db="EMBL/GenBank/DDBJ databases">
        <title>Streptomyces 7R015 and 7R016 isolated from Barleria lupulina in Thailand.</title>
        <authorList>
            <person name="Kanchanasin P."/>
            <person name="Phongsopitanun W."/>
            <person name="Tanasupawat S."/>
        </authorList>
    </citation>
    <scope>NUCLEOTIDE SEQUENCE</scope>
    <source>
        <strain evidence="2">7R015</strain>
    </source>
</reference>
<dbReference type="RefSeq" id="WP_242767222.1">
    <property type="nucleotide sequence ID" value="NZ_JALDAY010000007.1"/>
</dbReference>